<evidence type="ECO:0000256" key="2">
    <source>
        <dbReference type="ARBA" id="ARBA00009810"/>
    </source>
</evidence>
<reference evidence="18 19" key="1">
    <citation type="submission" date="2019-01" db="EMBL/GenBank/DDBJ databases">
        <title>Sphingomonas mucosissima sp. nov. and Sphingomonas desiccabilis sp. nov., from biological soil crusts in the Colorado Plateau, USA.</title>
        <authorList>
            <person name="Zhu D."/>
        </authorList>
    </citation>
    <scope>NUCLEOTIDE SEQUENCE [LARGE SCALE GENOMIC DNA]</scope>
    <source>
        <strain evidence="18 19">CP1D</strain>
    </source>
</reference>
<evidence type="ECO:0000256" key="4">
    <source>
        <dbReference type="ARBA" id="ARBA00022452"/>
    </source>
</evidence>
<feature type="signal peptide" evidence="15">
    <location>
        <begin position="1"/>
        <end position="30"/>
    </location>
</feature>
<dbReference type="InterPro" id="IPR036942">
    <property type="entry name" value="Beta-barrel_TonB_sf"/>
</dbReference>
<keyword evidence="10 18" id="KW-0675">Receptor</keyword>
<name>A0A4Q2IYL8_9SPHN</name>
<keyword evidence="8 13" id="KW-0798">TonB box</keyword>
<comment type="similarity">
    <text evidence="2 12 13">Belongs to the TonB-dependent receptor family.</text>
</comment>
<dbReference type="InterPro" id="IPR000531">
    <property type="entry name" value="Beta-barrel_TonB"/>
</dbReference>
<sequence>MKQRSAARTSGATFLALSCVGFIASSPATAGPADPAAKHRAAEPDDQILRTDEVVVTGEVYSPRQESPKNTRKVRDTPQTVTVITNETIEQQNLLTLRDVLTTVPGITFGAGEGGGGYGDAINLRGYSANSDITQDGVRDSAQYTRTDSFNLEQLEVVNGANSVYAGSGSVGGSINLVTKRPLAIDRTVVTGGVGTDAYYRGTVDTNVRVSDLVAVRLNAMAHKNDVPGRDVENYRRWGLAPSVTIGIEGPTRLTFQYLHQEDENIPQYGVPYYINATNDGPLPGVDRSSYYGFRNIDTQESNLDQFTATFEHEFSDRVSIRNLTRWQDVRQLTLVDPPQGTFCLASGLLATGVACPANTPAGFYLPSGPRGNTRDTRNQLAFNQTDLRAVVDTGGIEHTITLGAAASWEKFFLASGNSLRNPDGSTPFTSLPLMSIGNPNDVVSGPAGFTYGNNVYDGPVNFIPSARQTGVLENYAAYLFDAIKFSDHFEINGGVRYEHNKGWNRSDVVQATSTGAVPLGTVTPGPRLDNTDDLFSYRIGAVYKPVEAVSLYAAYGNSKTPSKTSVNGSCTEATCNVKPESAKNYEIGAKAELSGGRLLLTAAAFRNERDQYKVATGDPTIPEQQLDGKSRVDGIALGAVGRITPAWTITANYTYLDSEVLRSIARNAPAGTIDPQRGNPLTNTPEHSGSLFTTYRLPFGLQLGYGLTHQGSFYLSNSTPDAVTVLYKVDDYLVHNAYLAYDFTPSFSAQLNVKNVGDTEYYTRVRNNASTGVGWATPGEARSAVLTLSYRM</sequence>
<organism evidence="18 19">
    <name type="scientific">Sphingomonas desiccabilis</name>
    <dbReference type="NCBI Taxonomy" id="429134"/>
    <lineage>
        <taxon>Bacteria</taxon>
        <taxon>Pseudomonadati</taxon>
        <taxon>Pseudomonadota</taxon>
        <taxon>Alphaproteobacteria</taxon>
        <taxon>Sphingomonadales</taxon>
        <taxon>Sphingomonadaceae</taxon>
        <taxon>Sphingomonas</taxon>
    </lineage>
</organism>
<dbReference type="InterPro" id="IPR012910">
    <property type="entry name" value="Plug_dom"/>
</dbReference>
<evidence type="ECO:0000256" key="10">
    <source>
        <dbReference type="ARBA" id="ARBA00023170"/>
    </source>
</evidence>
<evidence type="ECO:0000256" key="8">
    <source>
        <dbReference type="ARBA" id="ARBA00023077"/>
    </source>
</evidence>
<dbReference type="Pfam" id="PF07715">
    <property type="entry name" value="Plug"/>
    <property type="match status" value="1"/>
</dbReference>
<dbReference type="GO" id="GO:0009279">
    <property type="term" value="C:cell outer membrane"/>
    <property type="evidence" value="ECO:0007669"/>
    <property type="project" value="UniProtKB-SubCell"/>
</dbReference>
<evidence type="ECO:0000256" key="1">
    <source>
        <dbReference type="ARBA" id="ARBA00004571"/>
    </source>
</evidence>
<dbReference type="GO" id="GO:0015344">
    <property type="term" value="F:siderophore uptake transmembrane transporter activity"/>
    <property type="evidence" value="ECO:0007669"/>
    <property type="project" value="TreeGrafter"/>
</dbReference>
<keyword evidence="9 12" id="KW-0472">Membrane</keyword>
<keyword evidence="19" id="KW-1185">Reference proteome</keyword>
<feature type="compositionally biased region" description="Basic and acidic residues" evidence="14">
    <location>
        <begin position="36"/>
        <end position="48"/>
    </location>
</feature>
<proteinExistence type="inferred from homology"/>
<dbReference type="PANTHER" id="PTHR32552:SF83">
    <property type="entry name" value="BLR3904 PROTEIN"/>
    <property type="match status" value="1"/>
</dbReference>
<dbReference type="Gene3D" id="2.40.170.20">
    <property type="entry name" value="TonB-dependent receptor, beta-barrel domain"/>
    <property type="match status" value="1"/>
</dbReference>
<evidence type="ECO:0000259" key="16">
    <source>
        <dbReference type="Pfam" id="PF00593"/>
    </source>
</evidence>
<evidence type="ECO:0000256" key="9">
    <source>
        <dbReference type="ARBA" id="ARBA00023136"/>
    </source>
</evidence>
<comment type="subcellular location">
    <subcellularLocation>
        <location evidence="1 12">Cell outer membrane</location>
        <topology evidence="1 12">Multi-pass membrane protein</topology>
    </subcellularLocation>
</comment>
<protein>
    <submittedName>
        <fullName evidence="18">TonB-dependent siderophore receptor</fullName>
    </submittedName>
</protein>
<evidence type="ECO:0000256" key="13">
    <source>
        <dbReference type="RuleBase" id="RU003357"/>
    </source>
</evidence>
<gene>
    <name evidence="18" type="ORF">EO081_01550</name>
</gene>
<dbReference type="GO" id="GO:0015891">
    <property type="term" value="P:siderophore transport"/>
    <property type="evidence" value="ECO:0007669"/>
    <property type="project" value="UniProtKB-ARBA"/>
</dbReference>
<evidence type="ECO:0000256" key="11">
    <source>
        <dbReference type="ARBA" id="ARBA00023237"/>
    </source>
</evidence>
<keyword evidence="5 12" id="KW-0812">Transmembrane</keyword>
<dbReference type="SUPFAM" id="SSF56935">
    <property type="entry name" value="Porins"/>
    <property type="match status" value="1"/>
</dbReference>
<dbReference type="FunFam" id="2.170.130.10:FF:000001">
    <property type="entry name" value="Catecholate siderophore TonB-dependent receptor"/>
    <property type="match status" value="1"/>
</dbReference>
<evidence type="ECO:0000313" key="18">
    <source>
        <dbReference type="EMBL" id="RXZ34403.1"/>
    </source>
</evidence>
<feature type="region of interest" description="Disordered" evidence="14">
    <location>
        <begin position="28"/>
        <end position="48"/>
    </location>
</feature>
<evidence type="ECO:0000313" key="19">
    <source>
        <dbReference type="Proteomes" id="UP000292347"/>
    </source>
</evidence>
<dbReference type="RefSeq" id="WP_129340192.1">
    <property type="nucleotide sequence ID" value="NZ_JACIDD010000001.1"/>
</dbReference>
<dbReference type="PROSITE" id="PS51257">
    <property type="entry name" value="PROKAR_LIPOPROTEIN"/>
    <property type="match status" value="1"/>
</dbReference>
<keyword evidence="7" id="KW-0406">Ion transport</keyword>
<dbReference type="OrthoDB" id="9760333at2"/>
<comment type="caution">
    <text evidence="18">The sequence shown here is derived from an EMBL/GenBank/DDBJ whole genome shotgun (WGS) entry which is preliminary data.</text>
</comment>
<dbReference type="Pfam" id="PF00593">
    <property type="entry name" value="TonB_dep_Rec_b-barrel"/>
    <property type="match status" value="1"/>
</dbReference>
<evidence type="ECO:0000256" key="3">
    <source>
        <dbReference type="ARBA" id="ARBA00022448"/>
    </source>
</evidence>
<feature type="domain" description="TonB-dependent receptor plug" evidence="17">
    <location>
        <begin position="74"/>
        <end position="173"/>
    </location>
</feature>
<dbReference type="Proteomes" id="UP000292347">
    <property type="component" value="Unassembled WGS sequence"/>
</dbReference>
<keyword evidence="4 12" id="KW-1134">Transmembrane beta strand</keyword>
<evidence type="ECO:0000256" key="12">
    <source>
        <dbReference type="PROSITE-ProRule" id="PRU01360"/>
    </source>
</evidence>
<evidence type="ECO:0000256" key="7">
    <source>
        <dbReference type="ARBA" id="ARBA00023065"/>
    </source>
</evidence>
<dbReference type="Gene3D" id="2.170.130.10">
    <property type="entry name" value="TonB-dependent receptor, plug domain"/>
    <property type="match status" value="1"/>
</dbReference>
<dbReference type="InterPro" id="IPR039426">
    <property type="entry name" value="TonB-dep_rcpt-like"/>
</dbReference>
<evidence type="ECO:0000256" key="15">
    <source>
        <dbReference type="SAM" id="SignalP"/>
    </source>
</evidence>
<dbReference type="PANTHER" id="PTHR32552">
    <property type="entry name" value="FERRICHROME IRON RECEPTOR-RELATED"/>
    <property type="match status" value="1"/>
</dbReference>
<evidence type="ECO:0000256" key="6">
    <source>
        <dbReference type="ARBA" id="ARBA00022729"/>
    </source>
</evidence>
<dbReference type="EMBL" id="SDPT01000001">
    <property type="protein sequence ID" value="RXZ34403.1"/>
    <property type="molecule type" value="Genomic_DNA"/>
</dbReference>
<keyword evidence="3 12" id="KW-0813">Transport</keyword>
<accession>A0A4Q2IYL8</accession>
<keyword evidence="11 12" id="KW-0998">Cell outer membrane</keyword>
<dbReference type="InterPro" id="IPR037066">
    <property type="entry name" value="Plug_dom_sf"/>
</dbReference>
<dbReference type="CDD" id="cd01347">
    <property type="entry name" value="ligand_gated_channel"/>
    <property type="match status" value="1"/>
</dbReference>
<evidence type="ECO:0000256" key="14">
    <source>
        <dbReference type="SAM" id="MobiDB-lite"/>
    </source>
</evidence>
<dbReference type="AlphaFoldDB" id="A0A4Q2IYL8"/>
<dbReference type="PROSITE" id="PS52016">
    <property type="entry name" value="TONB_DEPENDENT_REC_3"/>
    <property type="match status" value="1"/>
</dbReference>
<feature type="chain" id="PRO_5043758641" evidence="15">
    <location>
        <begin position="31"/>
        <end position="793"/>
    </location>
</feature>
<feature type="domain" description="TonB-dependent receptor-like beta-barrel" evidence="16">
    <location>
        <begin position="261"/>
        <end position="757"/>
    </location>
</feature>
<keyword evidence="6 15" id="KW-0732">Signal</keyword>
<evidence type="ECO:0000259" key="17">
    <source>
        <dbReference type="Pfam" id="PF07715"/>
    </source>
</evidence>
<evidence type="ECO:0000256" key="5">
    <source>
        <dbReference type="ARBA" id="ARBA00022692"/>
    </source>
</evidence>